<feature type="compositionally biased region" description="Polar residues" evidence="10">
    <location>
        <begin position="1"/>
        <end position="10"/>
    </location>
</feature>
<dbReference type="GO" id="GO:0045944">
    <property type="term" value="P:positive regulation of transcription by RNA polymerase II"/>
    <property type="evidence" value="ECO:0007669"/>
    <property type="project" value="TreeGrafter"/>
</dbReference>
<evidence type="ECO:0000256" key="2">
    <source>
        <dbReference type="ARBA" id="ARBA00022723"/>
    </source>
</evidence>
<gene>
    <name evidence="12" type="ORF">MKZ38_006873</name>
</gene>
<feature type="compositionally biased region" description="Low complexity" evidence="10">
    <location>
        <begin position="32"/>
        <end position="64"/>
    </location>
</feature>
<feature type="domain" description="GATA-type" evidence="11">
    <location>
        <begin position="258"/>
        <end position="305"/>
    </location>
</feature>
<keyword evidence="5" id="KW-0862">Zinc</keyword>
<evidence type="ECO:0000313" key="12">
    <source>
        <dbReference type="EMBL" id="KAJ2895129.1"/>
    </source>
</evidence>
<feature type="compositionally biased region" description="Polar residues" evidence="10">
    <location>
        <begin position="389"/>
        <end position="405"/>
    </location>
</feature>
<evidence type="ECO:0000256" key="10">
    <source>
        <dbReference type="SAM" id="MobiDB-lite"/>
    </source>
</evidence>
<evidence type="ECO:0000256" key="9">
    <source>
        <dbReference type="PROSITE-ProRule" id="PRU00094"/>
    </source>
</evidence>
<keyword evidence="3" id="KW-0677">Repeat</keyword>
<dbReference type="GO" id="GO:0006879">
    <property type="term" value="P:intracellular iron ion homeostasis"/>
    <property type="evidence" value="ECO:0007669"/>
    <property type="project" value="UniProtKB-ARBA"/>
</dbReference>
<evidence type="ECO:0000256" key="3">
    <source>
        <dbReference type="ARBA" id="ARBA00022737"/>
    </source>
</evidence>
<dbReference type="PROSITE" id="PS00344">
    <property type="entry name" value="GATA_ZN_FINGER_1"/>
    <property type="match status" value="2"/>
</dbReference>
<evidence type="ECO:0000256" key="8">
    <source>
        <dbReference type="ARBA" id="ARBA00023242"/>
    </source>
</evidence>
<dbReference type="GO" id="GO:0008270">
    <property type="term" value="F:zinc ion binding"/>
    <property type="evidence" value="ECO:0007669"/>
    <property type="project" value="UniProtKB-KW"/>
</dbReference>
<keyword evidence="2" id="KW-0479">Metal-binding</keyword>
<dbReference type="GO" id="GO:0034757">
    <property type="term" value="P:negative regulation of iron ion transport"/>
    <property type="evidence" value="ECO:0007669"/>
    <property type="project" value="UniProtKB-ARBA"/>
</dbReference>
<feature type="compositionally biased region" description="Polar residues" evidence="10">
    <location>
        <begin position="482"/>
        <end position="505"/>
    </location>
</feature>
<dbReference type="InterPro" id="IPR000679">
    <property type="entry name" value="Znf_GATA"/>
</dbReference>
<dbReference type="PRINTS" id="PR00619">
    <property type="entry name" value="GATAZNFINGER"/>
</dbReference>
<evidence type="ECO:0000256" key="6">
    <source>
        <dbReference type="ARBA" id="ARBA00023015"/>
    </source>
</evidence>
<proteinExistence type="predicted"/>
<dbReference type="GO" id="GO:0000981">
    <property type="term" value="F:DNA-binding transcription factor activity, RNA polymerase II-specific"/>
    <property type="evidence" value="ECO:0007669"/>
    <property type="project" value="TreeGrafter"/>
</dbReference>
<feature type="region of interest" description="Disordered" evidence="10">
    <location>
        <begin position="119"/>
        <end position="160"/>
    </location>
</feature>
<comment type="caution">
    <text evidence="12">The sequence shown here is derived from an EMBL/GenBank/DDBJ whole genome shotgun (WGS) entry which is preliminary data.</text>
</comment>
<keyword evidence="7" id="KW-0804">Transcription</keyword>
<feature type="region of interest" description="Disordered" evidence="10">
    <location>
        <begin position="313"/>
        <end position="420"/>
    </location>
</feature>
<name>A0AAD5RIF3_9PEZI</name>
<dbReference type="InterPro" id="IPR013088">
    <property type="entry name" value="Znf_NHR/GATA"/>
</dbReference>
<feature type="compositionally biased region" description="Polar residues" evidence="10">
    <location>
        <begin position="518"/>
        <end position="528"/>
    </location>
</feature>
<evidence type="ECO:0000313" key="13">
    <source>
        <dbReference type="Proteomes" id="UP001201980"/>
    </source>
</evidence>
<organism evidence="12 13">
    <name type="scientific">Zalerion maritima</name>
    <dbReference type="NCBI Taxonomy" id="339359"/>
    <lineage>
        <taxon>Eukaryota</taxon>
        <taxon>Fungi</taxon>
        <taxon>Dikarya</taxon>
        <taxon>Ascomycota</taxon>
        <taxon>Pezizomycotina</taxon>
        <taxon>Sordariomycetes</taxon>
        <taxon>Lulworthiomycetidae</taxon>
        <taxon>Lulworthiales</taxon>
        <taxon>Lulworthiaceae</taxon>
        <taxon>Zalerion</taxon>
    </lineage>
</organism>
<keyword evidence="4 9" id="KW-0863">Zinc-finger</keyword>
<dbReference type="Pfam" id="PF00320">
    <property type="entry name" value="GATA"/>
    <property type="match status" value="2"/>
</dbReference>
<dbReference type="Gene3D" id="3.30.50.10">
    <property type="entry name" value="Erythroid Transcription Factor GATA-1, subunit A"/>
    <property type="match status" value="2"/>
</dbReference>
<keyword evidence="13" id="KW-1185">Reference proteome</keyword>
<keyword evidence="8" id="KW-0539">Nucleus</keyword>
<dbReference type="GO" id="GO:0000978">
    <property type="term" value="F:RNA polymerase II cis-regulatory region sequence-specific DNA binding"/>
    <property type="evidence" value="ECO:0007669"/>
    <property type="project" value="TreeGrafter"/>
</dbReference>
<dbReference type="FunFam" id="3.30.50.10:FF:000007">
    <property type="entry name" value="Nitrogen regulatory AreA, N-terminal"/>
    <property type="match status" value="1"/>
</dbReference>
<dbReference type="Proteomes" id="UP001201980">
    <property type="component" value="Unassembled WGS sequence"/>
</dbReference>
<evidence type="ECO:0000256" key="4">
    <source>
        <dbReference type="ARBA" id="ARBA00022771"/>
    </source>
</evidence>
<dbReference type="FunFam" id="3.30.50.10:FF:000039">
    <property type="entry name" value="Siderophore transcription factor SreA"/>
    <property type="match status" value="1"/>
</dbReference>
<accession>A0AAD5RIF3</accession>
<evidence type="ECO:0000259" key="11">
    <source>
        <dbReference type="PROSITE" id="PS50114"/>
    </source>
</evidence>
<protein>
    <submittedName>
        <fullName evidence="12">Siderophore regulation gata factor</fullName>
    </submittedName>
</protein>
<dbReference type="EMBL" id="JAKWBI020000425">
    <property type="protein sequence ID" value="KAJ2895129.1"/>
    <property type="molecule type" value="Genomic_DNA"/>
</dbReference>
<dbReference type="SUPFAM" id="SSF57716">
    <property type="entry name" value="Glucocorticoid receptor-like (DNA-binding domain)"/>
    <property type="match status" value="2"/>
</dbReference>
<reference evidence="12" key="1">
    <citation type="submission" date="2022-07" db="EMBL/GenBank/DDBJ databases">
        <title>Draft genome sequence of Zalerion maritima ATCC 34329, a (micro)plastics degrading marine fungus.</title>
        <authorList>
            <person name="Paco A."/>
            <person name="Goncalves M.F.M."/>
            <person name="Rocha-Santos T.A.P."/>
            <person name="Alves A."/>
        </authorList>
    </citation>
    <scope>NUCLEOTIDE SEQUENCE</scope>
    <source>
        <strain evidence="12">ATCC 34329</strain>
    </source>
</reference>
<dbReference type="PROSITE" id="PS50114">
    <property type="entry name" value="GATA_ZN_FINGER_2"/>
    <property type="match status" value="2"/>
</dbReference>
<dbReference type="PANTHER" id="PTHR10071">
    <property type="entry name" value="TRANSCRIPTION FACTOR GATA FAMILY MEMBER"/>
    <property type="match status" value="1"/>
</dbReference>
<evidence type="ECO:0000256" key="5">
    <source>
        <dbReference type="ARBA" id="ARBA00022833"/>
    </source>
</evidence>
<feature type="compositionally biased region" description="Low complexity" evidence="10">
    <location>
        <begin position="436"/>
        <end position="446"/>
    </location>
</feature>
<evidence type="ECO:0000256" key="1">
    <source>
        <dbReference type="ARBA" id="ARBA00004123"/>
    </source>
</evidence>
<feature type="compositionally biased region" description="Polar residues" evidence="10">
    <location>
        <begin position="74"/>
        <end position="84"/>
    </location>
</feature>
<dbReference type="AlphaFoldDB" id="A0AAD5RIF3"/>
<feature type="compositionally biased region" description="Low complexity" evidence="10">
    <location>
        <begin position="131"/>
        <end position="143"/>
    </location>
</feature>
<dbReference type="SMART" id="SM00401">
    <property type="entry name" value="ZnF_GATA"/>
    <property type="match status" value="2"/>
</dbReference>
<dbReference type="GO" id="GO:0000122">
    <property type="term" value="P:negative regulation of transcription by RNA polymerase II"/>
    <property type="evidence" value="ECO:0007669"/>
    <property type="project" value="TreeGrafter"/>
</dbReference>
<dbReference type="CDD" id="cd00202">
    <property type="entry name" value="ZnF_GATA"/>
    <property type="match status" value="2"/>
</dbReference>
<dbReference type="PANTHER" id="PTHR10071:SF335">
    <property type="entry name" value="IRON-SENSING TRANSCRIPTIONAL REPRESSOR-RELATED"/>
    <property type="match status" value="1"/>
</dbReference>
<feature type="compositionally biased region" description="Polar residues" evidence="10">
    <location>
        <begin position="561"/>
        <end position="583"/>
    </location>
</feature>
<feature type="region of interest" description="Disordered" evidence="10">
    <location>
        <begin position="433"/>
        <end position="589"/>
    </location>
</feature>
<dbReference type="InterPro" id="IPR039355">
    <property type="entry name" value="Transcription_factor_GATA"/>
</dbReference>
<evidence type="ECO:0000256" key="7">
    <source>
        <dbReference type="ARBA" id="ARBA00023163"/>
    </source>
</evidence>
<feature type="compositionally biased region" description="Low complexity" evidence="10">
    <location>
        <begin position="330"/>
        <end position="348"/>
    </location>
</feature>
<feature type="region of interest" description="Disordered" evidence="10">
    <location>
        <begin position="1"/>
        <end position="84"/>
    </location>
</feature>
<dbReference type="GO" id="GO:0005634">
    <property type="term" value="C:nucleus"/>
    <property type="evidence" value="ECO:0007669"/>
    <property type="project" value="UniProtKB-SubCell"/>
</dbReference>
<feature type="domain" description="GATA-type" evidence="11">
    <location>
        <begin position="78"/>
        <end position="133"/>
    </location>
</feature>
<comment type="subcellular location">
    <subcellularLocation>
        <location evidence="1">Nucleus</location>
    </subcellularLocation>
</comment>
<sequence length="618" mass="66136">MNDEIQQMLNRANEDVTNRRQLPTRPASSSFRPVNQPSQPNSQQLRPPSPPSSYKSSTQDSSPSEPNRMAVKPNPSTAHAGQVCSNCGTTQTPLWRRSPQGSTICNACGLYQKARNAARPTNLKRPPNVVTTTSTSTAGSSGAPERASPDKASPKAGTHCPTPGATYVSADQMPTGTCPGGGRCNGTGGAEGCSGCPAYNNRMAKSAQLTVIQQKRYSAEKNEIDIAAAHEERQVHADQKHPPQSQGDNENQTVVIACQNCGTTITPLWRRDASGHTICNACGLYYKLHGVYRPVTMKKAVIKRRKRVIPVSQDGEEIQIDHSTPPPYSTPAIAPAPDTDTDSPPQQSGPDQVDQSERGSVNDDGSVNLGLRRRPEDNPLTLLPDPHLRQNQRTSPPLSSRTTDLSSYHSSSHHDHHILPNLSNENRLAPIQSLPTTSTTSTSITSMAVDRQPSLSPASFLSPGRKRSFSSATEAEAGVEQQPEQHNTKRLSSIKSILNPTNSAPSAPAHPGRPRSPISATESENHPSPHQPGAGAPGYSPNLMPNQRYSPHPSFDPTGRSPVSTTATLASAPSPGTFSNASAGTGDERIDRRAALLSKAERMREMLMEAEAELAALD</sequence>
<keyword evidence="6" id="KW-0805">Transcription regulation</keyword>